<protein>
    <recommendedName>
        <fullName evidence="2">Ribosomal RNA methyltransferase FtsJ domain-containing protein</fullName>
    </recommendedName>
</protein>
<sequence>MSYYLLPTKNTMIDILPKISTDISLVPRISQSLDYYIQTMNEELHTNIESNHTLEYLQKNINPHEYLFTNVSGAKFSVSKMKPYSSEFYVFLEIIYTLDIFDFFINKNITTFICSQHSKSIIECIDIVRENYNDEHCKECLERYIDFMYFELDYLGSLETYIYSFLSCLAHVLEFQNHDGITVIKIDTIVHKPILDILFLFTSLYEKVYIIKPNASNLCNNEKYIVAKHFLGSIKHIESYLPEITKILLHTKLKSKLPLFSSIVKDDLPYYFLNKVEEVNIIIGHQYLEHIEQMIHLVKNKTKEDKIEHRKKTNIQKCIQWCEKYKIPYNRFIEKVNIFLNTQQEQEQEDEKDLIVEE</sequence>
<dbReference type="PANTHER" id="PTHR16121">
    <property type="entry name" value="CAP-SPECIFIC MRNA (NUCLEOSIDE-2'-O-)-METHYLTRANSFERASE 1-RELATED"/>
    <property type="match status" value="1"/>
</dbReference>
<dbReference type="PANTHER" id="PTHR16121:SF2">
    <property type="entry name" value="CAP-SPECIFIC MRNA (NUCLEOSIDE-2'-O-)-METHYLTRANSFERASE 2"/>
    <property type="match status" value="1"/>
</dbReference>
<organism evidence="1">
    <name type="scientific">viral metagenome</name>
    <dbReference type="NCBI Taxonomy" id="1070528"/>
    <lineage>
        <taxon>unclassified sequences</taxon>
        <taxon>metagenomes</taxon>
        <taxon>organismal metagenomes</taxon>
    </lineage>
</organism>
<evidence type="ECO:0008006" key="2">
    <source>
        <dbReference type="Google" id="ProtNLM"/>
    </source>
</evidence>
<dbReference type="EMBL" id="MN740471">
    <property type="protein sequence ID" value="QHU28312.1"/>
    <property type="molecule type" value="Genomic_DNA"/>
</dbReference>
<dbReference type="GO" id="GO:0005634">
    <property type="term" value="C:nucleus"/>
    <property type="evidence" value="ECO:0007669"/>
    <property type="project" value="TreeGrafter"/>
</dbReference>
<dbReference type="GO" id="GO:0006370">
    <property type="term" value="P:7-methylguanosine mRNA capping"/>
    <property type="evidence" value="ECO:0007669"/>
    <property type="project" value="TreeGrafter"/>
</dbReference>
<dbReference type="InterPro" id="IPR029063">
    <property type="entry name" value="SAM-dependent_MTases_sf"/>
</dbReference>
<dbReference type="GO" id="GO:0005737">
    <property type="term" value="C:cytoplasm"/>
    <property type="evidence" value="ECO:0007669"/>
    <property type="project" value="TreeGrafter"/>
</dbReference>
<reference evidence="1" key="1">
    <citation type="journal article" date="2020" name="Nature">
        <title>Giant virus diversity and host interactions through global metagenomics.</title>
        <authorList>
            <person name="Schulz F."/>
            <person name="Roux S."/>
            <person name="Paez-Espino D."/>
            <person name="Jungbluth S."/>
            <person name="Walsh D.A."/>
            <person name="Denef V.J."/>
            <person name="McMahon K.D."/>
            <person name="Konstantinidis K.T."/>
            <person name="Eloe-Fadrosh E.A."/>
            <person name="Kyrpides N.C."/>
            <person name="Woyke T."/>
        </authorList>
    </citation>
    <scope>NUCLEOTIDE SEQUENCE</scope>
    <source>
        <strain evidence="1">GVMAG-M-3300027770-73</strain>
    </source>
</reference>
<evidence type="ECO:0000313" key="1">
    <source>
        <dbReference type="EMBL" id="QHU28312.1"/>
    </source>
</evidence>
<dbReference type="Gene3D" id="3.40.50.12760">
    <property type="match status" value="1"/>
</dbReference>
<dbReference type="AlphaFoldDB" id="A0A6C0LGQ2"/>
<accession>A0A6C0LGQ2</accession>
<dbReference type="InterPro" id="IPR050851">
    <property type="entry name" value="mRNA_Cap_2O-Ribose_MeTrfase"/>
</dbReference>
<proteinExistence type="predicted"/>
<name>A0A6C0LGQ2_9ZZZZ</name>
<dbReference type="SUPFAM" id="SSF53335">
    <property type="entry name" value="S-adenosyl-L-methionine-dependent methyltransferases"/>
    <property type="match status" value="1"/>
</dbReference>
<dbReference type="GO" id="GO:0004483">
    <property type="term" value="F:methyltransferase cap1 activity"/>
    <property type="evidence" value="ECO:0007669"/>
    <property type="project" value="TreeGrafter"/>
</dbReference>